<dbReference type="Proteomes" id="UP000050741">
    <property type="component" value="Unassembled WGS sequence"/>
</dbReference>
<dbReference type="AlphaFoldDB" id="A0A183C6V3"/>
<proteinExistence type="predicted"/>
<evidence type="ECO:0000313" key="2">
    <source>
        <dbReference type="WBParaSite" id="GPLIN_000859900"/>
    </source>
</evidence>
<reference evidence="1" key="1">
    <citation type="submission" date="2013-12" db="EMBL/GenBank/DDBJ databases">
        <authorList>
            <person name="Aslett M."/>
        </authorList>
    </citation>
    <scope>NUCLEOTIDE SEQUENCE [LARGE SCALE GENOMIC DNA]</scope>
    <source>
        <strain evidence="1">Lindley</strain>
    </source>
</reference>
<sequence length="348" mass="40209">MSDNPKKVEKRLKEIFVCDDLLFEVFKFCGPFVLGLKVALISDRFDFLVDAHFKSMGWSLGWLDIRRAVNGNGAEIVKCFDDDGERRLPIPQEPLPDTVIGFKCFQISYIDQSVIEFLQSIRRLFDSKGTFLTIGLCRSWEIIWKKIWPLISDNICEWWMNSFELHYLRKFSPTILNDCPKLRVITCASWISPEFPADDSAGASSARALAKWLHTPREDGLPKVLKCYIDAKTMEQFKLAFLNSTDPVNFIIYRWRDHVERGDSREPVAGIAPFELTNNLTGERLVWRRINRGELLLVRCPIEQDEKKWAELGDDWGNRIQITFKDTDIGDGLLDANEGPSEPKKRKN</sequence>
<accession>A0A183C6V3</accession>
<reference evidence="2" key="3">
    <citation type="submission" date="2016-06" db="UniProtKB">
        <authorList>
            <consortium name="WormBaseParasite"/>
        </authorList>
    </citation>
    <scope>IDENTIFICATION</scope>
</reference>
<evidence type="ECO:0000313" key="1">
    <source>
        <dbReference type="Proteomes" id="UP000050741"/>
    </source>
</evidence>
<keyword evidence="1" id="KW-1185">Reference proteome</keyword>
<organism evidence="1 2">
    <name type="scientific">Globodera pallida</name>
    <name type="common">Potato cyst nematode worm</name>
    <name type="synonym">Heterodera pallida</name>
    <dbReference type="NCBI Taxonomy" id="36090"/>
    <lineage>
        <taxon>Eukaryota</taxon>
        <taxon>Metazoa</taxon>
        <taxon>Ecdysozoa</taxon>
        <taxon>Nematoda</taxon>
        <taxon>Chromadorea</taxon>
        <taxon>Rhabditida</taxon>
        <taxon>Tylenchina</taxon>
        <taxon>Tylenchomorpha</taxon>
        <taxon>Tylenchoidea</taxon>
        <taxon>Heteroderidae</taxon>
        <taxon>Heteroderinae</taxon>
        <taxon>Globodera</taxon>
    </lineage>
</organism>
<reference evidence="1" key="2">
    <citation type="submission" date="2014-05" db="EMBL/GenBank/DDBJ databases">
        <title>The genome and life-stage specific transcriptomes of Globodera pallida elucidate key aspects of plant parasitism by a cyst nematode.</title>
        <authorList>
            <person name="Cotton J.A."/>
            <person name="Lilley C.J."/>
            <person name="Jones L.M."/>
            <person name="Kikuchi T."/>
            <person name="Reid A.J."/>
            <person name="Thorpe P."/>
            <person name="Tsai I.J."/>
            <person name="Beasley H."/>
            <person name="Blok V."/>
            <person name="Cock P.J.A."/>
            <person name="Van den Akker S.E."/>
            <person name="Holroyd N."/>
            <person name="Hunt M."/>
            <person name="Mantelin S."/>
            <person name="Naghra H."/>
            <person name="Pain A."/>
            <person name="Palomares-Rius J.E."/>
            <person name="Zarowiecki M."/>
            <person name="Berriman M."/>
            <person name="Jones J.T."/>
            <person name="Urwin P.E."/>
        </authorList>
    </citation>
    <scope>NUCLEOTIDE SEQUENCE [LARGE SCALE GENOMIC DNA]</scope>
    <source>
        <strain evidence="1">Lindley</strain>
    </source>
</reference>
<protein>
    <submittedName>
        <fullName evidence="2">Methyltransf_11 domain-containing protein</fullName>
    </submittedName>
</protein>
<dbReference type="WBParaSite" id="GPLIN_000859900">
    <property type="protein sequence ID" value="GPLIN_000859900"/>
    <property type="gene ID" value="GPLIN_000859900"/>
</dbReference>
<name>A0A183C6V3_GLOPA</name>